<dbReference type="GO" id="GO:0005524">
    <property type="term" value="F:ATP binding"/>
    <property type="evidence" value="ECO:0007669"/>
    <property type="project" value="UniProtKB-KW"/>
</dbReference>
<protein>
    <recommendedName>
        <fullName evidence="5">ATP-dependent RNA helicase Ski2/MTR4 C-terminal domain-containing protein</fullName>
    </recommendedName>
</protein>
<dbReference type="InterPro" id="IPR012961">
    <property type="entry name" value="Ski2/MTR4_C"/>
</dbReference>
<name>A0AAW1T4H3_9CHLO</name>
<keyword evidence="1" id="KW-0547">Nucleotide-binding</keyword>
<dbReference type="GO" id="GO:0016787">
    <property type="term" value="F:hydrolase activity"/>
    <property type="evidence" value="ECO:0007669"/>
    <property type="project" value="UniProtKB-KW"/>
</dbReference>
<dbReference type="GO" id="GO:0000460">
    <property type="term" value="P:maturation of 5.8S rRNA"/>
    <property type="evidence" value="ECO:0007669"/>
    <property type="project" value="TreeGrafter"/>
</dbReference>
<feature type="domain" description="ATP-dependent RNA helicase Ski2/MTR4 C-terminal" evidence="5">
    <location>
        <begin position="93"/>
        <end position="273"/>
    </location>
</feature>
<dbReference type="GO" id="GO:0004386">
    <property type="term" value="F:helicase activity"/>
    <property type="evidence" value="ECO:0007669"/>
    <property type="project" value="UniProtKB-KW"/>
</dbReference>
<keyword evidence="4" id="KW-0067">ATP-binding</keyword>
<dbReference type="Pfam" id="PF08148">
    <property type="entry name" value="DSHCT"/>
    <property type="match status" value="1"/>
</dbReference>
<dbReference type="GO" id="GO:0005634">
    <property type="term" value="C:nucleus"/>
    <property type="evidence" value="ECO:0007669"/>
    <property type="project" value="TreeGrafter"/>
</dbReference>
<dbReference type="InterPro" id="IPR050699">
    <property type="entry name" value="RNA-DNA_Helicase"/>
</dbReference>
<dbReference type="Pfam" id="PF13234">
    <property type="entry name" value="MTR4_beta-barrel"/>
    <property type="match status" value="1"/>
</dbReference>
<keyword evidence="2" id="KW-0378">Hydrolase</keyword>
<organism evidence="6 7">
    <name type="scientific">Apatococcus fuscideae</name>
    <dbReference type="NCBI Taxonomy" id="2026836"/>
    <lineage>
        <taxon>Eukaryota</taxon>
        <taxon>Viridiplantae</taxon>
        <taxon>Chlorophyta</taxon>
        <taxon>core chlorophytes</taxon>
        <taxon>Trebouxiophyceae</taxon>
        <taxon>Chlorellales</taxon>
        <taxon>Chlorellaceae</taxon>
        <taxon>Apatococcus</taxon>
    </lineage>
</organism>
<dbReference type="SMART" id="SM01142">
    <property type="entry name" value="DSHCT"/>
    <property type="match status" value="1"/>
</dbReference>
<evidence type="ECO:0000256" key="1">
    <source>
        <dbReference type="ARBA" id="ARBA00022741"/>
    </source>
</evidence>
<dbReference type="Gene3D" id="1.10.3380.30">
    <property type="match status" value="1"/>
</dbReference>
<accession>A0AAW1T4H3</accession>
<dbReference type="Proteomes" id="UP001485043">
    <property type="component" value="Unassembled WGS sequence"/>
</dbReference>
<evidence type="ECO:0000313" key="6">
    <source>
        <dbReference type="EMBL" id="KAK9863429.1"/>
    </source>
</evidence>
<dbReference type="PANTHER" id="PTHR12131">
    <property type="entry name" value="ATP-DEPENDENT RNA AND DNA HELICASE"/>
    <property type="match status" value="1"/>
</dbReference>
<dbReference type="PANTHER" id="PTHR12131:SF25">
    <property type="entry name" value="DEXH-BOX ATP-DEPENDENT RNA HELICASE DEXH9"/>
    <property type="match status" value="1"/>
</dbReference>
<evidence type="ECO:0000256" key="2">
    <source>
        <dbReference type="ARBA" id="ARBA00022801"/>
    </source>
</evidence>
<comment type="caution">
    <text evidence="6">The sequence shown here is derived from an EMBL/GenBank/DDBJ whole genome shotgun (WGS) entry which is preliminary data.</text>
</comment>
<proteinExistence type="predicted"/>
<sequence>MPLLDGEADLQIREKAYRKAKKALRQVEKQLAAHPLADVPDLADRLSALQRKHALEASAQAADAAAKEARGMVLKEDLRGRRRLLRKLGHTDQDFSILLPKGQVAAELQSADEMVVAELVFDGTLSDANPEQVVALLASVVWREHGSEDNSKTKLREDLKPVLKALHSAAGRVAKAMDESGLAVDANQYVQSFGSQLMEPAASWYQGVPFATVLKQTQIFEGSLVRAIRRIEEVLQQLMAGARAIGETDLEQKFSKASMQIKRDIIFAASLYL</sequence>
<gene>
    <name evidence="6" type="ORF">WJX84_005318</name>
</gene>
<evidence type="ECO:0000259" key="5">
    <source>
        <dbReference type="SMART" id="SM01142"/>
    </source>
</evidence>
<dbReference type="AlphaFoldDB" id="A0AAW1T4H3"/>
<evidence type="ECO:0000256" key="3">
    <source>
        <dbReference type="ARBA" id="ARBA00022806"/>
    </source>
</evidence>
<dbReference type="InterPro" id="IPR025696">
    <property type="entry name" value="Beta-barrel_MTR4"/>
</dbReference>
<keyword evidence="7" id="KW-1185">Reference proteome</keyword>
<reference evidence="6 7" key="1">
    <citation type="journal article" date="2024" name="Nat. Commun.">
        <title>Phylogenomics reveals the evolutionary origins of lichenization in chlorophyte algae.</title>
        <authorList>
            <person name="Puginier C."/>
            <person name="Libourel C."/>
            <person name="Otte J."/>
            <person name="Skaloud P."/>
            <person name="Haon M."/>
            <person name="Grisel S."/>
            <person name="Petersen M."/>
            <person name="Berrin J.G."/>
            <person name="Delaux P.M."/>
            <person name="Dal Grande F."/>
            <person name="Keller J."/>
        </authorList>
    </citation>
    <scope>NUCLEOTIDE SEQUENCE [LARGE SCALE GENOMIC DNA]</scope>
    <source>
        <strain evidence="6 7">SAG 2523</strain>
    </source>
</reference>
<evidence type="ECO:0000256" key="4">
    <source>
        <dbReference type="ARBA" id="ARBA00022840"/>
    </source>
</evidence>
<evidence type="ECO:0000313" key="7">
    <source>
        <dbReference type="Proteomes" id="UP001485043"/>
    </source>
</evidence>
<keyword evidence="3" id="KW-0347">Helicase</keyword>
<dbReference type="EMBL" id="JALJOV010000473">
    <property type="protein sequence ID" value="KAK9863429.1"/>
    <property type="molecule type" value="Genomic_DNA"/>
</dbReference>